<evidence type="ECO:0008006" key="3">
    <source>
        <dbReference type="Google" id="ProtNLM"/>
    </source>
</evidence>
<comment type="caution">
    <text evidence="1">The sequence shown here is derived from an EMBL/GenBank/DDBJ whole genome shotgun (WGS) entry which is preliminary data.</text>
</comment>
<dbReference type="Gene3D" id="2.20.110.10">
    <property type="entry name" value="Histone H3 K4-specific methyltransferase SET7/9 N-terminal domain"/>
    <property type="match status" value="1"/>
</dbReference>
<dbReference type="STRING" id="946077.W5A_00110"/>
<gene>
    <name evidence="1" type="ORF">W5A_00110</name>
</gene>
<dbReference type="SUPFAM" id="SSF82185">
    <property type="entry name" value="Histone H3 K4-specific methyltransferase SET7/9 N-terminal domain"/>
    <property type="match status" value="1"/>
</dbReference>
<dbReference type="Proteomes" id="UP000005938">
    <property type="component" value="Unassembled WGS sequence"/>
</dbReference>
<organism evidence="1 2">
    <name type="scientific">Imtechella halotolerans K1</name>
    <dbReference type="NCBI Taxonomy" id="946077"/>
    <lineage>
        <taxon>Bacteria</taxon>
        <taxon>Pseudomonadati</taxon>
        <taxon>Bacteroidota</taxon>
        <taxon>Flavobacteriia</taxon>
        <taxon>Flavobacteriales</taxon>
        <taxon>Flavobacteriaceae</taxon>
        <taxon>Imtechella</taxon>
    </lineage>
</organism>
<accession>I0WJ13</accession>
<dbReference type="PATRIC" id="fig|946077.3.peg.22"/>
<dbReference type="eggNOG" id="COG2849">
    <property type="taxonomic scope" value="Bacteria"/>
</dbReference>
<proteinExistence type="predicted"/>
<dbReference type="RefSeq" id="WP_008236127.1">
    <property type="nucleotide sequence ID" value="NZ_AJJU01000002.1"/>
</dbReference>
<evidence type="ECO:0000313" key="2">
    <source>
        <dbReference type="Proteomes" id="UP000005938"/>
    </source>
</evidence>
<name>I0WJ13_9FLAO</name>
<evidence type="ECO:0000313" key="1">
    <source>
        <dbReference type="EMBL" id="EID76379.1"/>
    </source>
</evidence>
<protein>
    <recommendedName>
        <fullName evidence="3">Nicotinic acid mononucleotide adenyltransferase</fullName>
    </recommendedName>
</protein>
<dbReference type="OrthoDB" id="1467310at2"/>
<sequence length="118" mass="13439">MKNSIISLTFIFAFVIAVTAQQKPVLEKEGTLIKATYYFENGTVQQQGFYKDGKPHGEWIAYNNQGKKIALGQYNAGVKVGKWFFWNQDILSEVDYNDSRIAAVNQWKNSQPLVSNNQ</sequence>
<dbReference type="AlphaFoldDB" id="I0WJ13"/>
<dbReference type="EMBL" id="AJJU01000002">
    <property type="protein sequence ID" value="EID76379.1"/>
    <property type="molecule type" value="Genomic_DNA"/>
</dbReference>
<reference evidence="1 2" key="1">
    <citation type="journal article" date="2012" name="J. Bacteriol.">
        <title>Genome Sequence of the Halotolerant Bacterium Imtechella halotolerans K1T.</title>
        <authorList>
            <person name="Kumar S."/>
            <person name="Vikram S."/>
            <person name="Subramanian S."/>
            <person name="Raghava G.P."/>
            <person name="Pinnaka A.K."/>
        </authorList>
    </citation>
    <scope>NUCLEOTIDE SEQUENCE [LARGE SCALE GENOMIC DNA]</scope>
    <source>
        <strain evidence="1 2">K1</strain>
    </source>
</reference>
<keyword evidence="2" id="KW-1185">Reference proteome</keyword>